<gene>
    <name evidence="2" type="ORF">CDOO_01815</name>
</gene>
<accession>A0A097IDD3</accession>
<feature type="region of interest" description="Disordered" evidence="1">
    <location>
        <begin position="115"/>
        <end position="154"/>
    </location>
</feature>
<protein>
    <recommendedName>
        <fullName evidence="4">DNA-binding protein</fullName>
    </recommendedName>
</protein>
<dbReference type="EMBL" id="CP006764">
    <property type="protein sequence ID" value="AIT60153.1"/>
    <property type="molecule type" value="Genomic_DNA"/>
</dbReference>
<keyword evidence="3" id="KW-1185">Reference proteome</keyword>
<dbReference type="STRING" id="558173.CDOO_01815"/>
<dbReference type="HOGENOM" id="CLU_132540_0_0_11"/>
<dbReference type="OrthoDB" id="5150189at2"/>
<evidence type="ECO:0000313" key="2">
    <source>
        <dbReference type="EMBL" id="AIT60153.1"/>
    </source>
</evidence>
<proteinExistence type="predicted"/>
<evidence type="ECO:0000313" key="3">
    <source>
        <dbReference type="Proteomes" id="UP000029914"/>
    </source>
</evidence>
<dbReference type="eggNOG" id="ENOG502ZNCE">
    <property type="taxonomic scope" value="Bacteria"/>
</dbReference>
<evidence type="ECO:0000256" key="1">
    <source>
        <dbReference type="SAM" id="MobiDB-lite"/>
    </source>
</evidence>
<dbReference type="Proteomes" id="UP000029914">
    <property type="component" value="Chromosome"/>
</dbReference>
<sequence>MEHTEWFNVLTSNASGLEASRRAGITTSTLNRQLSRNALSAESVIHLARAYGANPTEALAATGYLTSEEVVGASPEALAELLSDRALIRAVARRIDADPAAWFGTFGELADEDPDANVHQLHPADTPGVHDLKYVADSSPDEPEEGDDDYHDGP</sequence>
<reference evidence="2 3" key="1">
    <citation type="submission" date="2013-09" db="EMBL/GenBank/DDBJ databases">
        <title>Complete genome sequence of Corynebacterium doosanense CAU 212(T) (=DSM 45436(T)), isolated from activated sludge.</title>
        <authorList>
            <person name="Schaffert L."/>
            <person name="Albersmeier A."/>
            <person name="Kalinowski J."/>
            <person name="Ruckert C."/>
        </authorList>
    </citation>
    <scope>NUCLEOTIDE SEQUENCE [LARGE SCALE GENOMIC DNA]</scope>
    <source>
        <strain evidence="2 3">CAU 212</strain>
    </source>
</reference>
<feature type="compositionally biased region" description="Acidic residues" evidence="1">
    <location>
        <begin position="139"/>
        <end position="154"/>
    </location>
</feature>
<evidence type="ECO:0008006" key="4">
    <source>
        <dbReference type="Google" id="ProtNLM"/>
    </source>
</evidence>
<dbReference type="KEGG" id="cdo:CDOO_01815"/>
<organism evidence="2 3">
    <name type="scientific">Corynebacterium doosanense CAU 212 = DSM 45436</name>
    <dbReference type="NCBI Taxonomy" id="558173"/>
    <lineage>
        <taxon>Bacteria</taxon>
        <taxon>Bacillati</taxon>
        <taxon>Actinomycetota</taxon>
        <taxon>Actinomycetes</taxon>
        <taxon>Mycobacteriales</taxon>
        <taxon>Corynebacteriaceae</taxon>
        <taxon>Corynebacterium</taxon>
    </lineage>
</organism>
<dbReference type="AlphaFoldDB" id="A0A097IDD3"/>
<dbReference type="RefSeq" id="WP_155861296.1">
    <property type="nucleotide sequence ID" value="NZ_AQUX01000002.1"/>
</dbReference>
<name>A0A097IDD3_9CORY</name>